<evidence type="ECO:0000259" key="8">
    <source>
        <dbReference type="Pfam" id="PF02687"/>
    </source>
</evidence>
<dbReference type="AlphaFoldDB" id="V8ANM9"/>
<evidence type="ECO:0000256" key="6">
    <source>
        <dbReference type="SAM" id="MobiDB-lite"/>
    </source>
</evidence>
<protein>
    <recommendedName>
        <fullName evidence="8">ABC3 transporter permease C-terminal domain-containing protein</fullName>
    </recommendedName>
</protein>
<feature type="transmembrane region" description="Helical" evidence="7">
    <location>
        <begin position="432"/>
        <end position="453"/>
    </location>
</feature>
<dbReference type="PATRIC" id="fig|1380772.3.peg.1748"/>
<dbReference type="EMBL" id="AVFE01000035">
    <property type="protein sequence ID" value="ETD04225.1"/>
    <property type="molecule type" value="Genomic_DNA"/>
</dbReference>
<keyword evidence="3 7" id="KW-0812">Transmembrane</keyword>
<evidence type="ECO:0000256" key="2">
    <source>
        <dbReference type="ARBA" id="ARBA00022475"/>
    </source>
</evidence>
<feature type="region of interest" description="Disordered" evidence="6">
    <location>
        <begin position="110"/>
        <end position="135"/>
    </location>
</feature>
<dbReference type="GO" id="GO:0022857">
    <property type="term" value="F:transmembrane transporter activity"/>
    <property type="evidence" value="ECO:0007669"/>
    <property type="project" value="TreeGrafter"/>
</dbReference>
<dbReference type="Proteomes" id="UP000018692">
    <property type="component" value="Unassembled WGS sequence"/>
</dbReference>
<name>V8ANM9_9LACT</name>
<evidence type="ECO:0000256" key="3">
    <source>
        <dbReference type="ARBA" id="ARBA00022692"/>
    </source>
</evidence>
<evidence type="ECO:0000256" key="4">
    <source>
        <dbReference type="ARBA" id="ARBA00022989"/>
    </source>
</evidence>
<feature type="domain" description="ABC3 transporter permease C-terminal" evidence="8">
    <location>
        <begin position="304"/>
        <end position="450"/>
    </location>
</feature>
<evidence type="ECO:0000256" key="1">
    <source>
        <dbReference type="ARBA" id="ARBA00004651"/>
    </source>
</evidence>
<dbReference type="PANTHER" id="PTHR30572">
    <property type="entry name" value="MEMBRANE COMPONENT OF TRANSPORTER-RELATED"/>
    <property type="match status" value="1"/>
</dbReference>
<reference evidence="9 10" key="1">
    <citation type="submission" date="2013-07" db="EMBL/GenBank/DDBJ databases">
        <title>Isolation of Lactococcus garvieae strain TRF1 from the fecal material of a timber rattlesnake.</title>
        <authorList>
            <person name="McLaughlin R.W."/>
            <person name="Cochran P.A."/>
            <person name="Dowd S.E."/>
        </authorList>
    </citation>
    <scope>NUCLEOTIDE SEQUENCE [LARGE SCALE GENOMIC DNA]</scope>
    <source>
        <strain evidence="9 10">TRF1</strain>
    </source>
</reference>
<dbReference type="InterPro" id="IPR003838">
    <property type="entry name" value="ABC3_permease_C"/>
</dbReference>
<accession>V8ANM9</accession>
<evidence type="ECO:0000313" key="10">
    <source>
        <dbReference type="Proteomes" id="UP000018692"/>
    </source>
</evidence>
<gene>
    <name evidence="9" type="ORF">N568_0109145</name>
</gene>
<evidence type="ECO:0000313" key="9">
    <source>
        <dbReference type="EMBL" id="ETD04225.1"/>
    </source>
</evidence>
<feature type="transmembrane region" description="Helical" evidence="7">
    <location>
        <begin position="345"/>
        <end position="368"/>
    </location>
</feature>
<keyword evidence="4 7" id="KW-1133">Transmembrane helix</keyword>
<comment type="subcellular location">
    <subcellularLocation>
        <location evidence="1">Cell membrane</location>
        <topology evidence="1">Multi-pass membrane protein</topology>
    </subcellularLocation>
</comment>
<evidence type="ECO:0000256" key="7">
    <source>
        <dbReference type="SAM" id="Phobius"/>
    </source>
</evidence>
<feature type="transmembrane region" description="Helical" evidence="7">
    <location>
        <begin position="304"/>
        <end position="325"/>
    </location>
</feature>
<dbReference type="InterPro" id="IPR050250">
    <property type="entry name" value="Macrolide_Exporter_MacB"/>
</dbReference>
<dbReference type="GO" id="GO:0005886">
    <property type="term" value="C:plasma membrane"/>
    <property type="evidence" value="ECO:0007669"/>
    <property type="project" value="UniProtKB-SubCell"/>
</dbReference>
<dbReference type="PANTHER" id="PTHR30572:SF9">
    <property type="entry name" value="ABC TRANSPORTER PERMEASE PROTEIN"/>
    <property type="match status" value="1"/>
</dbReference>
<sequence length="463" mass="50984">MNFFKRAVISIRNRKGRSILFLLLFTIVFSLILSGFAIQQSAAQEKINARKSLGAEVRLKRDSNKMKQEMMKGNLSFKPISKETIEKIGNLPQVKNTYLSGSARAEGGKLTYVKPKSNDASSTGLPSTGASPKFEVEGTTNLSETTDFKNHDSKLIDGKAITGTSSENSAVIEETFAKNNKLKVGDTFNLKGTSIDNKGKELNLKVTGIYKSEKVPSALDEQYAFTLPENKIYLNFDTFTKLTDQAGIDDVSYNLKDPLLVDEFVTEANSILEKDDTLYKLDAHTKEYEQMVGPLEKMSSFSSIMIKVIIFAGAVILLLLILLSVKERKSEIGILLALGEGKRNIILQLLMETMLLAVASFMLSTALIQSTGQGISNSILSSQISKDKDNINDDMNNDFGFDDDQETNNTSNIQPVDQISISLNKTIITKTAIIGLILVVIATLIPGAIISRLDPKYLFSQKE</sequence>
<feature type="compositionally biased region" description="Polar residues" evidence="6">
    <location>
        <begin position="118"/>
        <end position="130"/>
    </location>
</feature>
<organism evidence="9 10">
    <name type="scientific">Lactococcus garvieae TRF1</name>
    <dbReference type="NCBI Taxonomy" id="1380772"/>
    <lineage>
        <taxon>Bacteria</taxon>
        <taxon>Bacillati</taxon>
        <taxon>Bacillota</taxon>
        <taxon>Bacilli</taxon>
        <taxon>Lactobacillales</taxon>
        <taxon>Streptococcaceae</taxon>
        <taxon>Lactococcus</taxon>
    </lineage>
</organism>
<proteinExistence type="predicted"/>
<comment type="caution">
    <text evidence="9">The sequence shown here is derived from an EMBL/GenBank/DDBJ whole genome shotgun (WGS) entry which is preliminary data.</text>
</comment>
<keyword evidence="2" id="KW-1003">Cell membrane</keyword>
<dbReference type="Pfam" id="PF02687">
    <property type="entry name" value="FtsX"/>
    <property type="match status" value="1"/>
</dbReference>
<evidence type="ECO:0000256" key="5">
    <source>
        <dbReference type="ARBA" id="ARBA00023136"/>
    </source>
</evidence>
<keyword evidence="5 7" id="KW-0472">Membrane</keyword>